<dbReference type="PANTHER" id="PTHR35146:SF1">
    <property type="entry name" value="UPF0178 PROTEIN YAII"/>
    <property type="match status" value="1"/>
</dbReference>
<dbReference type="NCBIfam" id="NF001095">
    <property type="entry name" value="PRK00124.1"/>
    <property type="match status" value="1"/>
</dbReference>
<dbReference type="Proteomes" id="UP000295293">
    <property type="component" value="Unassembled WGS sequence"/>
</dbReference>
<evidence type="ECO:0000313" key="4">
    <source>
        <dbReference type="Proteomes" id="UP000295293"/>
    </source>
</evidence>
<evidence type="ECO:0000256" key="1">
    <source>
        <dbReference type="ARBA" id="ARBA00008522"/>
    </source>
</evidence>
<dbReference type="PANTHER" id="PTHR35146">
    <property type="entry name" value="UPF0178 PROTEIN YAII"/>
    <property type="match status" value="1"/>
</dbReference>
<name>A0A4R6YNI4_9GAMM</name>
<dbReference type="CDD" id="cd18720">
    <property type="entry name" value="PIN_YqxD-like"/>
    <property type="match status" value="1"/>
</dbReference>
<comment type="similarity">
    <text evidence="1 2">Belongs to the UPF0178 family.</text>
</comment>
<dbReference type="RefSeq" id="WP_133821049.1">
    <property type="nucleotide sequence ID" value="NZ_SNZH01000017.1"/>
</dbReference>
<evidence type="ECO:0000256" key="2">
    <source>
        <dbReference type="HAMAP-Rule" id="MF_00489"/>
    </source>
</evidence>
<accession>A0A4R6YNI4</accession>
<organism evidence="3 4">
    <name type="scientific">Tahibacter aquaticus</name>
    <dbReference type="NCBI Taxonomy" id="520092"/>
    <lineage>
        <taxon>Bacteria</taxon>
        <taxon>Pseudomonadati</taxon>
        <taxon>Pseudomonadota</taxon>
        <taxon>Gammaproteobacteria</taxon>
        <taxon>Lysobacterales</taxon>
        <taxon>Rhodanobacteraceae</taxon>
        <taxon>Tahibacter</taxon>
    </lineage>
</organism>
<dbReference type="EMBL" id="SNZH01000017">
    <property type="protein sequence ID" value="TDR39196.1"/>
    <property type="molecule type" value="Genomic_DNA"/>
</dbReference>
<protein>
    <recommendedName>
        <fullName evidence="2">UPF0178 protein DFR29_117101</fullName>
    </recommendedName>
</protein>
<dbReference type="Pfam" id="PF02639">
    <property type="entry name" value="DUF188"/>
    <property type="match status" value="1"/>
</dbReference>
<evidence type="ECO:0000313" key="3">
    <source>
        <dbReference type="EMBL" id="TDR39196.1"/>
    </source>
</evidence>
<comment type="caution">
    <text evidence="3">The sequence shown here is derived from an EMBL/GenBank/DDBJ whole genome shotgun (WGS) entry which is preliminary data.</text>
</comment>
<sequence>MRLWVDADACPNVIKDIIFRAADRVGVETILVANQYIRTPPSAHIRSMQVPGGFDAADTAIVERVEPGDLVVTADIPLASAAIDKGALALNPRGELYTADSIAQRLSLRNFMDELRGAGVDTGGPAAFHARDRQAFANQLDSWLARYKKSQP</sequence>
<dbReference type="HAMAP" id="MF_00489">
    <property type="entry name" value="UPF0178"/>
    <property type="match status" value="1"/>
</dbReference>
<keyword evidence="4" id="KW-1185">Reference proteome</keyword>
<dbReference type="AlphaFoldDB" id="A0A4R6YNI4"/>
<reference evidence="3 4" key="1">
    <citation type="submission" date="2019-03" db="EMBL/GenBank/DDBJ databases">
        <title>Genomic Encyclopedia of Type Strains, Phase IV (KMG-IV): sequencing the most valuable type-strain genomes for metagenomic binning, comparative biology and taxonomic classification.</title>
        <authorList>
            <person name="Goeker M."/>
        </authorList>
    </citation>
    <scope>NUCLEOTIDE SEQUENCE [LARGE SCALE GENOMIC DNA]</scope>
    <source>
        <strain evidence="3 4">DSM 21667</strain>
    </source>
</reference>
<dbReference type="InterPro" id="IPR003791">
    <property type="entry name" value="UPF0178"/>
</dbReference>
<gene>
    <name evidence="3" type="ORF">DFR29_117101</name>
</gene>
<dbReference type="OrthoDB" id="9798918at2"/>
<proteinExistence type="inferred from homology"/>